<dbReference type="PIRSF" id="PIRSF017388">
    <property type="entry name" value="Esterase_lipase"/>
    <property type="match status" value="1"/>
</dbReference>
<dbReference type="InterPro" id="IPR012354">
    <property type="entry name" value="Esterase_lipase"/>
</dbReference>
<protein>
    <submittedName>
        <fullName evidence="2">Alpha/beta hydrolase</fullName>
    </submittedName>
</protein>
<dbReference type="PANTHER" id="PTHR43798">
    <property type="entry name" value="MONOACYLGLYCEROL LIPASE"/>
    <property type="match status" value="1"/>
</dbReference>
<evidence type="ECO:0000259" key="1">
    <source>
        <dbReference type="Pfam" id="PF12697"/>
    </source>
</evidence>
<dbReference type="RefSeq" id="WP_373972663.1">
    <property type="nucleotide sequence ID" value="NZ_JBHDLJ010000011.1"/>
</dbReference>
<dbReference type="Pfam" id="PF12697">
    <property type="entry name" value="Abhydrolase_6"/>
    <property type="match status" value="1"/>
</dbReference>
<dbReference type="EMBL" id="JBHDLJ010000011">
    <property type="protein sequence ID" value="MFB0835488.1"/>
    <property type="molecule type" value="Genomic_DNA"/>
</dbReference>
<dbReference type="GO" id="GO:0016787">
    <property type="term" value="F:hydrolase activity"/>
    <property type="evidence" value="ECO:0007669"/>
    <property type="project" value="UniProtKB-KW"/>
</dbReference>
<organism evidence="2 3">
    <name type="scientific">Arthrobacter halodurans</name>
    <dbReference type="NCBI Taxonomy" id="516699"/>
    <lineage>
        <taxon>Bacteria</taxon>
        <taxon>Bacillati</taxon>
        <taxon>Actinomycetota</taxon>
        <taxon>Actinomycetes</taxon>
        <taxon>Micrococcales</taxon>
        <taxon>Micrococcaceae</taxon>
        <taxon>Arthrobacter</taxon>
    </lineage>
</organism>
<gene>
    <name evidence="2" type="ORF">ACETWP_12895</name>
</gene>
<sequence>MDFSPQAPPTAEAPFSLRGTGPDAVLLIHGFTSGPRSMRPWADALAAAGLAVSLPLLPGHGTSWHDLAGTPHTAWSRAVLAEFDALQRGHRHVFVAGLSMGGALALQLAARRDVAGVVVVNPGLTFADPAAHLAGVLRHVVASVPAIANDIALPDQDEGAYERTPVAAVHQLAGLFRDTRRALPRITAPVLVYRSRTDHVVPESSVRALRAGFSRRPVGLPPLTVVTLEASYHVATLDHDARRIFDGSIKFFRTVAGAGRG</sequence>
<evidence type="ECO:0000313" key="3">
    <source>
        <dbReference type="Proteomes" id="UP001575652"/>
    </source>
</evidence>
<dbReference type="InterPro" id="IPR050266">
    <property type="entry name" value="AB_hydrolase_sf"/>
</dbReference>
<dbReference type="Proteomes" id="UP001575652">
    <property type="component" value="Unassembled WGS sequence"/>
</dbReference>
<feature type="domain" description="AB hydrolase-1" evidence="1">
    <location>
        <begin position="25"/>
        <end position="242"/>
    </location>
</feature>
<dbReference type="InterPro" id="IPR000073">
    <property type="entry name" value="AB_hydrolase_1"/>
</dbReference>
<keyword evidence="2" id="KW-0378">Hydrolase</keyword>
<evidence type="ECO:0000313" key="2">
    <source>
        <dbReference type="EMBL" id="MFB0835488.1"/>
    </source>
</evidence>
<keyword evidence="3" id="KW-1185">Reference proteome</keyword>
<comment type="caution">
    <text evidence="2">The sequence shown here is derived from an EMBL/GenBank/DDBJ whole genome shotgun (WGS) entry which is preliminary data.</text>
</comment>
<name>A0ABV4UPD1_9MICC</name>
<accession>A0ABV4UPD1</accession>
<proteinExistence type="predicted"/>
<dbReference type="SUPFAM" id="SSF53474">
    <property type="entry name" value="alpha/beta-Hydrolases"/>
    <property type="match status" value="1"/>
</dbReference>
<dbReference type="Gene3D" id="3.40.50.1820">
    <property type="entry name" value="alpha/beta hydrolase"/>
    <property type="match status" value="1"/>
</dbReference>
<reference evidence="2 3" key="1">
    <citation type="submission" date="2024-09" db="EMBL/GenBank/DDBJ databases">
        <authorList>
            <person name="Salinas-Garcia M.A."/>
            <person name="Prieme A."/>
        </authorList>
    </citation>
    <scope>NUCLEOTIDE SEQUENCE [LARGE SCALE GENOMIC DNA]</scope>
    <source>
        <strain evidence="2 3">DSM 21081</strain>
    </source>
</reference>
<dbReference type="InterPro" id="IPR029058">
    <property type="entry name" value="AB_hydrolase_fold"/>
</dbReference>